<dbReference type="SUPFAM" id="SSF55174">
    <property type="entry name" value="Alpha-L RNA-binding motif"/>
    <property type="match status" value="1"/>
</dbReference>
<dbReference type="SMART" id="SM00363">
    <property type="entry name" value="S4"/>
    <property type="match status" value="1"/>
</dbReference>
<dbReference type="NCBIfam" id="TIGR00005">
    <property type="entry name" value="rluA_subfam"/>
    <property type="match status" value="1"/>
</dbReference>
<keyword evidence="3" id="KW-0694">RNA-binding</keyword>
<dbReference type="EC" id="5.4.99.-" evidence="4"/>
<dbReference type="Proteomes" id="UP001196980">
    <property type="component" value="Unassembled WGS sequence"/>
</dbReference>
<feature type="domain" description="RNA-binding S4" evidence="5">
    <location>
        <begin position="12"/>
        <end position="70"/>
    </location>
</feature>
<dbReference type="InterPro" id="IPR006224">
    <property type="entry name" value="PsdUridine_synth_RluA-like_CS"/>
</dbReference>
<evidence type="ECO:0000256" key="3">
    <source>
        <dbReference type="PROSITE-ProRule" id="PRU00182"/>
    </source>
</evidence>
<dbReference type="Pfam" id="PF01479">
    <property type="entry name" value="S4"/>
    <property type="match status" value="1"/>
</dbReference>
<dbReference type="Pfam" id="PF00849">
    <property type="entry name" value="PseudoU_synth_2"/>
    <property type="match status" value="1"/>
</dbReference>
<proteinExistence type="inferred from homology"/>
<keyword evidence="2 4" id="KW-0413">Isomerase</keyword>
<dbReference type="PROSITE" id="PS50889">
    <property type="entry name" value="S4"/>
    <property type="match status" value="1"/>
</dbReference>
<evidence type="ECO:0000256" key="4">
    <source>
        <dbReference type="RuleBase" id="RU362028"/>
    </source>
</evidence>
<sequence length="307" mass="34103">MIVIVEPAEVNQRLDQFLAARTSSSRCQIEGAIKDGLITVNSIVRKQGYKIKPADVIEVTLRASLPQQQQLIAQELDFDVVYQDDSLIVVDKPPQMVMYPGAGHQDGSLINGIASKAGSLATIGGPLRPGIVHRIDRDTSGLVVVALNDAAYYGLVTQFKDRTIKRSYTALLYGKPNKTEGEINLPIGRSDADRKKMSTRTKRSKTAITRWRLIRQLCCASIIEATLLTGRTHQIRVHFAAIGHPVLGDDIYGKKTSLQIDNRNLLIPRQMLHARVLGFVHPITQQYMEFKSQLPPDMTEVIAQLKV</sequence>
<organism evidence="6 7">
    <name type="scientific">Candidatus Magnetobacterium casense</name>
    <dbReference type="NCBI Taxonomy" id="1455061"/>
    <lineage>
        <taxon>Bacteria</taxon>
        <taxon>Pseudomonadati</taxon>
        <taxon>Nitrospirota</taxon>
        <taxon>Thermodesulfovibrionia</taxon>
        <taxon>Thermodesulfovibrionales</taxon>
        <taxon>Candidatus Magnetobacteriaceae</taxon>
        <taxon>Candidatus Magnetobacterium</taxon>
    </lineage>
</organism>
<keyword evidence="7" id="KW-1185">Reference proteome</keyword>
<dbReference type="CDD" id="cd02869">
    <property type="entry name" value="PseudoU_synth_RluA_like"/>
    <property type="match status" value="1"/>
</dbReference>
<evidence type="ECO:0000313" key="7">
    <source>
        <dbReference type="Proteomes" id="UP001196980"/>
    </source>
</evidence>
<evidence type="ECO:0000313" key="6">
    <source>
        <dbReference type="EMBL" id="MBV6342357.1"/>
    </source>
</evidence>
<protein>
    <recommendedName>
        <fullName evidence="4">Pseudouridine synthase</fullName>
        <ecNumber evidence="4">5.4.99.-</ecNumber>
    </recommendedName>
</protein>
<dbReference type="PROSITE" id="PS01129">
    <property type="entry name" value="PSI_RLU"/>
    <property type="match status" value="1"/>
</dbReference>
<dbReference type="EMBL" id="JABXWD010000241">
    <property type="protein sequence ID" value="MBV6342357.1"/>
    <property type="molecule type" value="Genomic_DNA"/>
</dbReference>
<comment type="function">
    <text evidence="4">Responsible for synthesis of pseudouridine from uracil.</text>
</comment>
<dbReference type="InterPro" id="IPR036986">
    <property type="entry name" value="S4_RNA-bd_sf"/>
</dbReference>
<gene>
    <name evidence="6" type="ORF">HWQ67_12250</name>
</gene>
<comment type="caution">
    <text evidence="6">The sequence shown here is derived from an EMBL/GenBank/DDBJ whole genome shotgun (WGS) entry which is preliminary data.</text>
</comment>
<evidence type="ECO:0000259" key="5">
    <source>
        <dbReference type="SMART" id="SM00363"/>
    </source>
</evidence>
<dbReference type="InterPro" id="IPR050188">
    <property type="entry name" value="RluA_PseudoU_synthase"/>
</dbReference>
<name>A0ABS6S0I2_9BACT</name>
<dbReference type="InterPro" id="IPR020103">
    <property type="entry name" value="PsdUridine_synth_cat_dom_sf"/>
</dbReference>
<accession>A0ABS6S0I2</accession>
<evidence type="ECO:0000256" key="1">
    <source>
        <dbReference type="ARBA" id="ARBA00010876"/>
    </source>
</evidence>
<comment type="catalytic activity">
    <reaction evidence="4">
        <text>a uridine in RNA = a pseudouridine in RNA</text>
        <dbReference type="Rhea" id="RHEA:48348"/>
        <dbReference type="Rhea" id="RHEA-COMP:12068"/>
        <dbReference type="Rhea" id="RHEA-COMP:12069"/>
        <dbReference type="ChEBI" id="CHEBI:65314"/>
        <dbReference type="ChEBI" id="CHEBI:65315"/>
    </reaction>
</comment>
<comment type="similarity">
    <text evidence="1 4">Belongs to the pseudouridine synthase RluA family.</text>
</comment>
<dbReference type="RefSeq" id="WP_218252976.1">
    <property type="nucleotide sequence ID" value="NZ_JABXWD010000241.1"/>
</dbReference>
<dbReference type="Gene3D" id="3.10.290.10">
    <property type="entry name" value="RNA-binding S4 domain"/>
    <property type="match status" value="1"/>
</dbReference>
<dbReference type="SUPFAM" id="SSF55120">
    <property type="entry name" value="Pseudouridine synthase"/>
    <property type="match status" value="1"/>
</dbReference>
<reference evidence="6 7" key="1">
    <citation type="journal article" date="2020" name="J Geophys Res Biogeosci">
        <title>Magnetotaxis as an Adaptation to Enable Bacterial Shuttling of Microbial Sulfur and Sulfur Cycling Across Aquatic Oxic#Anoxic Interfaces.</title>
        <authorList>
            <person name="Li J."/>
            <person name="Liu P."/>
            <person name="Wang J."/>
            <person name="Roberts A.P."/>
            <person name="Pan Y."/>
        </authorList>
    </citation>
    <scope>NUCLEOTIDE SEQUENCE [LARGE SCALE GENOMIC DNA]</scope>
    <source>
        <strain evidence="6 7">MYR-1_YQ</strain>
    </source>
</reference>
<dbReference type="Gene3D" id="3.30.2350.10">
    <property type="entry name" value="Pseudouridine synthase"/>
    <property type="match status" value="1"/>
</dbReference>
<dbReference type="InterPro" id="IPR006225">
    <property type="entry name" value="PsdUridine_synth_RluC/D"/>
</dbReference>
<dbReference type="PANTHER" id="PTHR21600">
    <property type="entry name" value="MITOCHONDRIAL RNA PSEUDOURIDINE SYNTHASE"/>
    <property type="match status" value="1"/>
</dbReference>
<evidence type="ECO:0000256" key="2">
    <source>
        <dbReference type="ARBA" id="ARBA00023235"/>
    </source>
</evidence>
<dbReference type="InterPro" id="IPR006145">
    <property type="entry name" value="PsdUridine_synth_RsuA/RluA"/>
</dbReference>
<dbReference type="InterPro" id="IPR002942">
    <property type="entry name" value="S4_RNA-bd"/>
</dbReference>
<dbReference type="PANTHER" id="PTHR21600:SF44">
    <property type="entry name" value="RIBOSOMAL LARGE SUBUNIT PSEUDOURIDINE SYNTHASE D"/>
    <property type="match status" value="1"/>
</dbReference>